<dbReference type="EMBL" id="CM000141">
    <property type="protein sequence ID" value="EEE60906.1"/>
    <property type="molecule type" value="Genomic_DNA"/>
</dbReference>
<organism evidence="2">
    <name type="scientific">Oryza sativa subsp. japonica</name>
    <name type="common">Rice</name>
    <dbReference type="NCBI Taxonomy" id="39947"/>
    <lineage>
        <taxon>Eukaryota</taxon>
        <taxon>Viridiplantae</taxon>
        <taxon>Streptophyta</taxon>
        <taxon>Embryophyta</taxon>
        <taxon>Tracheophyta</taxon>
        <taxon>Spermatophyta</taxon>
        <taxon>Magnoliopsida</taxon>
        <taxon>Liliopsida</taxon>
        <taxon>Poales</taxon>
        <taxon>Poaceae</taxon>
        <taxon>BOP clade</taxon>
        <taxon>Oryzoideae</taxon>
        <taxon>Oryzeae</taxon>
        <taxon>Oryzinae</taxon>
        <taxon>Oryza</taxon>
        <taxon>Oryza sativa</taxon>
    </lineage>
</organism>
<name>B9FEX3_ORYSJ</name>
<dbReference type="Proteomes" id="UP000007752">
    <property type="component" value="Chromosome 4"/>
</dbReference>
<dbReference type="AlphaFoldDB" id="B9FEX3"/>
<gene>
    <name evidence="2" type="ORF">OsJ_14603</name>
</gene>
<feature type="region of interest" description="Disordered" evidence="1">
    <location>
        <begin position="40"/>
        <end position="110"/>
    </location>
</feature>
<proteinExistence type="predicted"/>
<protein>
    <submittedName>
        <fullName evidence="2">Uncharacterized protein</fullName>
    </submittedName>
</protein>
<evidence type="ECO:0000256" key="1">
    <source>
        <dbReference type="SAM" id="MobiDB-lite"/>
    </source>
</evidence>
<reference evidence="2" key="2">
    <citation type="submission" date="2008-12" db="EMBL/GenBank/DDBJ databases">
        <title>Improved gene annotation of the rice (Oryza sativa) genomes.</title>
        <authorList>
            <person name="Wang J."/>
            <person name="Li R."/>
            <person name="Fan W."/>
            <person name="Huang Q."/>
            <person name="Zhang J."/>
            <person name="Zhou Y."/>
            <person name="Hu Y."/>
            <person name="Zi S."/>
            <person name="Li J."/>
            <person name="Ni P."/>
            <person name="Zheng H."/>
            <person name="Zhang Y."/>
            <person name="Zhao M."/>
            <person name="Hao Q."/>
            <person name="McDermott J."/>
            <person name="Samudrala R."/>
            <person name="Kristiansen K."/>
            <person name="Wong G.K.-S."/>
        </authorList>
    </citation>
    <scope>NUCLEOTIDE SEQUENCE</scope>
</reference>
<feature type="compositionally biased region" description="Low complexity" evidence="1">
    <location>
        <begin position="101"/>
        <end position="110"/>
    </location>
</feature>
<evidence type="ECO:0000313" key="2">
    <source>
        <dbReference type="EMBL" id="EEE60906.1"/>
    </source>
</evidence>
<reference evidence="2" key="1">
    <citation type="journal article" date="2005" name="PLoS Biol.">
        <title>The genomes of Oryza sativa: a history of duplications.</title>
        <authorList>
            <person name="Yu J."/>
            <person name="Wang J."/>
            <person name="Lin W."/>
            <person name="Li S."/>
            <person name="Li H."/>
            <person name="Zhou J."/>
            <person name="Ni P."/>
            <person name="Dong W."/>
            <person name="Hu S."/>
            <person name="Zeng C."/>
            <person name="Zhang J."/>
            <person name="Zhang Y."/>
            <person name="Li R."/>
            <person name="Xu Z."/>
            <person name="Li S."/>
            <person name="Li X."/>
            <person name="Zheng H."/>
            <person name="Cong L."/>
            <person name="Lin L."/>
            <person name="Yin J."/>
            <person name="Geng J."/>
            <person name="Li G."/>
            <person name="Shi J."/>
            <person name="Liu J."/>
            <person name="Lv H."/>
            <person name="Li J."/>
            <person name="Wang J."/>
            <person name="Deng Y."/>
            <person name="Ran L."/>
            <person name="Shi X."/>
            <person name="Wang X."/>
            <person name="Wu Q."/>
            <person name="Li C."/>
            <person name="Ren X."/>
            <person name="Wang J."/>
            <person name="Wang X."/>
            <person name="Li D."/>
            <person name="Liu D."/>
            <person name="Zhang X."/>
            <person name="Ji Z."/>
            <person name="Zhao W."/>
            <person name="Sun Y."/>
            <person name="Zhang Z."/>
            <person name="Bao J."/>
            <person name="Han Y."/>
            <person name="Dong L."/>
            <person name="Ji J."/>
            <person name="Chen P."/>
            <person name="Wu S."/>
            <person name="Liu J."/>
            <person name="Xiao Y."/>
            <person name="Bu D."/>
            <person name="Tan J."/>
            <person name="Yang L."/>
            <person name="Ye C."/>
            <person name="Zhang J."/>
            <person name="Xu J."/>
            <person name="Zhou Y."/>
            <person name="Yu Y."/>
            <person name="Zhang B."/>
            <person name="Zhuang S."/>
            <person name="Wei H."/>
            <person name="Liu B."/>
            <person name="Lei M."/>
            <person name="Yu H."/>
            <person name="Li Y."/>
            <person name="Xu H."/>
            <person name="Wei S."/>
            <person name="He X."/>
            <person name="Fang L."/>
            <person name="Zhang Z."/>
            <person name="Zhang Y."/>
            <person name="Huang X."/>
            <person name="Su Z."/>
            <person name="Tong W."/>
            <person name="Li J."/>
            <person name="Tong Z."/>
            <person name="Li S."/>
            <person name="Ye J."/>
            <person name="Wang L."/>
            <person name="Fang L."/>
            <person name="Lei T."/>
            <person name="Chen C."/>
            <person name="Chen H."/>
            <person name="Xu Z."/>
            <person name="Li H."/>
            <person name="Huang H."/>
            <person name="Zhang F."/>
            <person name="Xu H."/>
            <person name="Li N."/>
            <person name="Zhao C."/>
            <person name="Li S."/>
            <person name="Dong L."/>
            <person name="Huang Y."/>
            <person name="Li L."/>
            <person name="Xi Y."/>
            <person name="Qi Q."/>
            <person name="Li W."/>
            <person name="Zhang B."/>
            <person name="Hu W."/>
            <person name="Zhang Y."/>
            <person name="Tian X."/>
            <person name="Jiao Y."/>
            <person name="Liang X."/>
            <person name="Jin J."/>
            <person name="Gao L."/>
            <person name="Zheng W."/>
            <person name="Hao B."/>
            <person name="Liu S."/>
            <person name="Wang W."/>
            <person name="Yuan L."/>
            <person name="Cao M."/>
            <person name="McDermott J."/>
            <person name="Samudrala R."/>
            <person name="Wang J."/>
            <person name="Wong G.K."/>
            <person name="Yang H."/>
        </authorList>
    </citation>
    <scope>NUCLEOTIDE SEQUENCE [LARGE SCALE GENOMIC DNA]</scope>
</reference>
<accession>B9FEX3</accession>
<sequence>MARWTLRLLLWVLAFGVILSQLLRYATIFALAFGFGDGSRRRTLSSASSLPPPWRPSSSPISAERSRRQRRRLPPPRRAPPGSSTRGMAVGTRLPAPPTKGAAEGSGESDAAALVAAVVAPPLRRGG</sequence>